<keyword evidence="4" id="KW-0949">S-adenosyl-L-methionine</keyword>
<keyword evidence="2 6" id="KW-0489">Methyltransferase</keyword>
<dbReference type="GO" id="GO:0009307">
    <property type="term" value="P:DNA restriction-modification system"/>
    <property type="evidence" value="ECO:0007669"/>
    <property type="project" value="UniProtKB-KW"/>
</dbReference>
<dbReference type="KEGG" id="mgg:MPLG2_0862"/>
<dbReference type="Proteomes" id="UP000238164">
    <property type="component" value="Chromosome 1"/>
</dbReference>
<evidence type="ECO:0000256" key="3">
    <source>
        <dbReference type="ARBA" id="ARBA00022679"/>
    </source>
</evidence>
<sequence>MRGCDITMNDYFCGGGGSSTGALQTGLVRVQTAANHWDKAIETHASNHAATRHVLCDLSSFNPRRIPAATIGWFSPECTHHSSARGKKRQEQFGPDLFGETLPSEAAERSRATMWDVPRFTEAHRYQAVIVENVFEVLQWVMFDAWLLAMTSMGYRYRIVSLNAMHAWAQGPAVGQSRDRVFIVFWKAGNRAPDLDDMLAPPAWCERCGQMVAGEQAWKPGRSAGRYRAQYLYQCRVCHDVVEPVVLPASSFLDLTNTGTLIGDRTRPLKPRTMERIRAGIEKYWGPLAVPLEGRDGLNARSITEPLRTMTTRNETGLATPPFIAELRGTSTTRPASDPLSTITAGGFHHALVTAYYGKGDTRPVSDPIGTVTTHERHALLVPAGGTWNDTAQSVDEPIRTVTTRDTTALLMRNHTPRGQLAQMVTPAATEPIRTITASIPHSVLAAEQPTIDLDQVYFRMVEPAESKLAQGFPGNYVMVGTRREQQILAGNAVPPPCGRDLVAAVAASLQAA</sequence>
<dbReference type="SUPFAM" id="SSF53335">
    <property type="entry name" value="S-adenosyl-L-methionine-dependent methyltransferases"/>
    <property type="match status" value="1"/>
</dbReference>
<dbReference type="OrthoDB" id="9813719at2"/>
<evidence type="ECO:0000256" key="1">
    <source>
        <dbReference type="ARBA" id="ARBA00011975"/>
    </source>
</evidence>
<accession>A0A2N9JEG0</accession>
<reference evidence="6 7" key="1">
    <citation type="submission" date="2018-02" db="EMBL/GenBank/DDBJ databases">
        <authorList>
            <person name="Cohen D.B."/>
            <person name="Kent A.D."/>
        </authorList>
    </citation>
    <scope>NUCLEOTIDE SEQUENCE [LARGE SCALE GENOMIC DNA]</scope>
    <source>
        <strain evidence="6">1</strain>
    </source>
</reference>
<protein>
    <recommendedName>
        <fullName evidence="1">DNA (cytosine-5-)-methyltransferase</fullName>
        <ecNumber evidence="1">2.1.1.37</ecNumber>
    </recommendedName>
</protein>
<dbReference type="REBASE" id="238455">
    <property type="entry name" value="M.Mgl1ORF862P"/>
</dbReference>
<dbReference type="GO" id="GO:0003886">
    <property type="term" value="F:DNA (cytosine-5-)-methyltransferase activity"/>
    <property type="evidence" value="ECO:0007669"/>
    <property type="project" value="UniProtKB-EC"/>
</dbReference>
<dbReference type="PANTHER" id="PTHR10629">
    <property type="entry name" value="CYTOSINE-SPECIFIC METHYLTRANSFERASE"/>
    <property type="match status" value="1"/>
</dbReference>
<evidence type="ECO:0000256" key="2">
    <source>
        <dbReference type="ARBA" id="ARBA00022603"/>
    </source>
</evidence>
<dbReference type="InterPro" id="IPR001525">
    <property type="entry name" value="C5_MeTfrase"/>
</dbReference>
<evidence type="ECO:0000313" key="7">
    <source>
        <dbReference type="Proteomes" id="UP000238164"/>
    </source>
</evidence>
<dbReference type="Pfam" id="PF00145">
    <property type="entry name" value="DNA_methylase"/>
    <property type="match status" value="1"/>
</dbReference>
<proteinExistence type="predicted"/>
<dbReference type="AlphaFoldDB" id="A0A2N9JEG0"/>
<dbReference type="GO" id="GO:0003677">
    <property type="term" value="F:DNA binding"/>
    <property type="evidence" value="ECO:0007669"/>
    <property type="project" value="TreeGrafter"/>
</dbReference>
<evidence type="ECO:0000313" key="6">
    <source>
        <dbReference type="EMBL" id="SPD85898.1"/>
    </source>
</evidence>
<keyword evidence="3" id="KW-0808">Transferase</keyword>
<keyword evidence="7" id="KW-1185">Reference proteome</keyword>
<organism evidence="6 7">
    <name type="scientific">Micropruina glycogenica</name>
    <dbReference type="NCBI Taxonomy" id="75385"/>
    <lineage>
        <taxon>Bacteria</taxon>
        <taxon>Bacillati</taxon>
        <taxon>Actinomycetota</taxon>
        <taxon>Actinomycetes</taxon>
        <taxon>Propionibacteriales</taxon>
        <taxon>Nocardioidaceae</taxon>
        <taxon>Micropruina</taxon>
    </lineage>
</organism>
<evidence type="ECO:0000256" key="5">
    <source>
        <dbReference type="ARBA" id="ARBA00022747"/>
    </source>
</evidence>
<dbReference type="RefSeq" id="WP_105185024.1">
    <property type="nucleotide sequence ID" value="NZ_BAAAGO010000041.1"/>
</dbReference>
<dbReference type="GO" id="GO:0032259">
    <property type="term" value="P:methylation"/>
    <property type="evidence" value="ECO:0007669"/>
    <property type="project" value="UniProtKB-KW"/>
</dbReference>
<dbReference type="EC" id="2.1.1.37" evidence="1"/>
<dbReference type="GO" id="GO:0044027">
    <property type="term" value="P:negative regulation of gene expression via chromosomal CpG island methylation"/>
    <property type="evidence" value="ECO:0007669"/>
    <property type="project" value="TreeGrafter"/>
</dbReference>
<gene>
    <name evidence="6" type="ORF">MPLG2_0862</name>
</gene>
<keyword evidence="5" id="KW-0680">Restriction system</keyword>
<dbReference type="EMBL" id="LT985188">
    <property type="protein sequence ID" value="SPD85898.1"/>
    <property type="molecule type" value="Genomic_DNA"/>
</dbReference>
<dbReference type="Gene3D" id="3.40.50.150">
    <property type="entry name" value="Vaccinia Virus protein VP39"/>
    <property type="match status" value="1"/>
</dbReference>
<evidence type="ECO:0000256" key="4">
    <source>
        <dbReference type="ARBA" id="ARBA00022691"/>
    </source>
</evidence>
<dbReference type="InterPro" id="IPR029063">
    <property type="entry name" value="SAM-dependent_MTases_sf"/>
</dbReference>
<dbReference type="InterPro" id="IPR050390">
    <property type="entry name" value="C5-Methyltransferase"/>
</dbReference>
<name>A0A2N9JEG0_9ACTN</name>
<dbReference type="Gene3D" id="3.90.120.10">
    <property type="entry name" value="DNA Methylase, subunit A, domain 2"/>
    <property type="match status" value="1"/>
</dbReference>
<dbReference type="PANTHER" id="PTHR10629:SF52">
    <property type="entry name" value="DNA (CYTOSINE-5)-METHYLTRANSFERASE 1"/>
    <property type="match status" value="1"/>
</dbReference>